<dbReference type="AlphaFoldDB" id="A0A9P6XB27"/>
<sequence length="152" mass="17069">MRRPSAVDGTLLTPAFTFDQNSSIGFKKGEYGVYSLRWLGVICSLGVANFGLKVNKAGTKWKKSMAFLIHVMDVLDKHSLKGCNLVIDNAPIHKPEKTTEEANKRGFPMTDRDNLVASIREAAEKVAPEDCQGWIRHPESFFERCLNKEELL</sequence>
<comment type="caution">
    <text evidence="1">The sequence shown here is derived from an EMBL/GenBank/DDBJ whole genome shotgun (WGS) entry which is preliminary data.</text>
</comment>
<gene>
    <name evidence="1" type="ORF">G6F64_005168</name>
</gene>
<accession>A0A9P6XB27</accession>
<organism evidence="1 2">
    <name type="scientific">Rhizopus oryzae</name>
    <name type="common">Mucormycosis agent</name>
    <name type="synonym">Rhizopus arrhizus var. delemar</name>
    <dbReference type="NCBI Taxonomy" id="64495"/>
    <lineage>
        <taxon>Eukaryota</taxon>
        <taxon>Fungi</taxon>
        <taxon>Fungi incertae sedis</taxon>
        <taxon>Mucoromycota</taxon>
        <taxon>Mucoromycotina</taxon>
        <taxon>Mucoromycetes</taxon>
        <taxon>Mucorales</taxon>
        <taxon>Mucorineae</taxon>
        <taxon>Rhizopodaceae</taxon>
        <taxon>Rhizopus</taxon>
    </lineage>
</organism>
<dbReference type="EMBL" id="JAANQT010000612">
    <property type="protein sequence ID" value="KAG1309621.1"/>
    <property type="molecule type" value="Genomic_DNA"/>
</dbReference>
<protein>
    <recommendedName>
        <fullName evidence="3">Tc1-like transposase DDE domain-containing protein</fullName>
    </recommendedName>
</protein>
<name>A0A9P6XB27_RHIOR</name>
<evidence type="ECO:0008006" key="3">
    <source>
        <dbReference type="Google" id="ProtNLM"/>
    </source>
</evidence>
<dbReference type="Gene3D" id="3.30.420.10">
    <property type="entry name" value="Ribonuclease H-like superfamily/Ribonuclease H"/>
    <property type="match status" value="1"/>
</dbReference>
<evidence type="ECO:0000313" key="2">
    <source>
        <dbReference type="Proteomes" id="UP000716291"/>
    </source>
</evidence>
<keyword evidence="2" id="KW-1185">Reference proteome</keyword>
<proteinExistence type="predicted"/>
<reference evidence="1" key="1">
    <citation type="journal article" date="2020" name="Microb. Genom.">
        <title>Genetic diversity of clinical and environmental Mucorales isolates obtained from an investigation of mucormycosis cases among solid organ transplant recipients.</title>
        <authorList>
            <person name="Nguyen M.H."/>
            <person name="Kaul D."/>
            <person name="Muto C."/>
            <person name="Cheng S.J."/>
            <person name="Richter R.A."/>
            <person name="Bruno V.M."/>
            <person name="Liu G."/>
            <person name="Beyhan S."/>
            <person name="Sundermann A.J."/>
            <person name="Mounaud S."/>
            <person name="Pasculle A.W."/>
            <person name="Nierman W.C."/>
            <person name="Driscoll E."/>
            <person name="Cumbie R."/>
            <person name="Clancy C.J."/>
            <person name="Dupont C.L."/>
        </authorList>
    </citation>
    <scope>NUCLEOTIDE SEQUENCE</scope>
    <source>
        <strain evidence="1">GL11</strain>
    </source>
</reference>
<dbReference type="GO" id="GO:0003676">
    <property type="term" value="F:nucleic acid binding"/>
    <property type="evidence" value="ECO:0007669"/>
    <property type="project" value="InterPro"/>
</dbReference>
<evidence type="ECO:0000313" key="1">
    <source>
        <dbReference type="EMBL" id="KAG1309621.1"/>
    </source>
</evidence>
<dbReference type="Proteomes" id="UP000716291">
    <property type="component" value="Unassembled WGS sequence"/>
</dbReference>
<dbReference type="InterPro" id="IPR036397">
    <property type="entry name" value="RNaseH_sf"/>
</dbReference>